<dbReference type="AlphaFoldDB" id="A0A7K0CJ11"/>
<dbReference type="EMBL" id="WEGJ01000013">
    <property type="protein sequence ID" value="MQY13470.1"/>
    <property type="molecule type" value="Genomic_DNA"/>
</dbReference>
<keyword evidence="1" id="KW-0472">Membrane</keyword>
<proteinExistence type="predicted"/>
<keyword evidence="1" id="KW-1133">Transmembrane helix</keyword>
<dbReference type="OrthoDB" id="3461799at2"/>
<dbReference type="RefSeq" id="WP_153453240.1">
    <property type="nucleotide sequence ID" value="NZ_WEGJ01000013.1"/>
</dbReference>
<dbReference type="InterPro" id="IPR047789">
    <property type="entry name" value="CU044_5270-like"/>
</dbReference>
<feature type="transmembrane region" description="Helical" evidence="1">
    <location>
        <begin position="56"/>
        <end position="76"/>
    </location>
</feature>
<dbReference type="Proteomes" id="UP000466345">
    <property type="component" value="Unassembled WGS sequence"/>
</dbReference>
<evidence type="ECO:0000256" key="1">
    <source>
        <dbReference type="SAM" id="Phobius"/>
    </source>
</evidence>
<protein>
    <submittedName>
        <fullName evidence="2">Uncharacterized protein</fullName>
    </submittedName>
</protein>
<organism evidence="2 3">
    <name type="scientific">Streptomyces smaragdinus</name>
    <dbReference type="NCBI Taxonomy" id="2585196"/>
    <lineage>
        <taxon>Bacteria</taxon>
        <taxon>Bacillati</taxon>
        <taxon>Actinomycetota</taxon>
        <taxon>Actinomycetes</taxon>
        <taxon>Kitasatosporales</taxon>
        <taxon>Streptomycetaceae</taxon>
        <taxon>Streptomyces</taxon>
    </lineage>
</organism>
<evidence type="ECO:0000313" key="2">
    <source>
        <dbReference type="EMBL" id="MQY13470.1"/>
    </source>
</evidence>
<sequence>MSRQEQHDVLDFPGADTLIAAGAVPEPDPAVLVAAHAALRTASSAVTVRPHRRRGFLAAAVAVAAATAAGVVVPVVDTGGGGPSAEVAAAAFFDTVADRAQRAPDDGPYWKITERESLFGGAPMTHTTYLAPDRMLGGDGTEWKPVGVGPGGQRKQLFAGPNWLVGDELVGWDEVRDLPADPAALRRRLSEGAAGGEANAQVVRQAGELLSRSPARADVRAALYRVMARTPGAEVRPGARDTEGRRGTEVSWTYDQPDEQGITANPHWIVDPSTGAMLEQYGTAAAAYDGRGCEPSEGVDGECPLPLAAGDPVARTTYLFNGPVASLP</sequence>
<keyword evidence="1" id="KW-0812">Transmembrane</keyword>
<comment type="caution">
    <text evidence="2">The sequence shown here is derived from an EMBL/GenBank/DDBJ whole genome shotgun (WGS) entry which is preliminary data.</text>
</comment>
<name>A0A7K0CJ11_9ACTN</name>
<accession>A0A7K0CJ11</accession>
<reference evidence="2 3" key="1">
    <citation type="submission" date="2019-10" db="EMBL/GenBank/DDBJ databases">
        <title>Streptomyces smaragdinus sp. nov. and Streptomyces fabii sp. nov., isolated from the gut of fungus growing-termite Macrotermes natalensis.</title>
        <authorList>
            <person name="Schwitalla J."/>
            <person name="Benndorf R."/>
            <person name="Martin K."/>
            <person name="De Beer W."/>
            <person name="Kaster A.-K."/>
            <person name="Vollmers J."/>
            <person name="Poulsen M."/>
            <person name="Beemelmanns C."/>
        </authorList>
    </citation>
    <scope>NUCLEOTIDE SEQUENCE [LARGE SCALE GENOMIC DNA]</scope>
    <source>
        <strain evidence="2 3">RB5</strain>
    </source>
</reference>
<dbReference type="NCBIfam" id="NF038083">
    <property type="entry name" value="CU044_5270_fam"/>
    <property type="match status" value="1"/>
</dbReference>
<gene>
    <name evidence="2" type="ORF">SRB5_36180</name>
</gene>
<keyword evidence="3" id="KW-1185">Reference proteome</keyword>
<evidence type="ECO:0000313" key="3">
    <source>
        <dbReference type="Proteomes" id="UP000466345"/>
    </source>
</evidence>